<sequence>MISGGAGSGNSGGASEEPVFSMQPQVHPQGAVPSDEVLVKSFYKQLLKDRWELRYKPSHESPDEYILPPSLTGNNLWIQRKNAFFRAHREISEDEVYVANRRSFLHWIEQRFRPATAGICGATEDLCFVVGNYVFWVDRAAAAPQVSTGIMTITFLN</sequence>
<comment type="caution">
    <text evidence="1">The sequence shown here is derived from an EMBL/GenBank/DDBJ whole genome shotgun (WGS) entry which is preliminary data.</text>
</comment>
<accession>A0AAN7Z3K1</accession>
<organism evidence="1 2">
    <name type="scientific">Xylaria bambusicola</name>
    <dbReference type="NCBI Taxonomy" id="326684"/>
    <lineage>
        <taxon>Eukaryota</taxon>
        <taxon>Fungi</taxon>
        <taxon>Dikarya</taxon>
        <taxon>Ascomycota</taxon>
        <taxon>Pezizomycotina</taxon>
        <taxon>Sordariomycetes</taxon>
        <taxon>Xylariomycetidae</taxon>
        <taxon>Xylariales</taxon>
        <taxon>Xylariaceae</taxon>
        <taxon>Xylaria</taxon>
    </lineage>
</organism>
<dbReference type="AlphaFoldDB" id="A0AAN7Z3K1"/>
<name>A0AAN7Z3K1_9PEZI</name>
<evidence type="ECO:0000313" key="1">
    <source>
        <dbReference type="EMBL" id="KAK5627862.1"/>
    </source>
</evidence>
<gene>
    <name evidence="1" type="ORF">RRF57_003577</name>
</gene>
<proteinExistence type="predicted"/>
<evidence type="ECO:0000313" key="2">
    <source>
        <dbReference type="Proteomes" id="UP001305414"/>
    </source>
</evidence>
<protein>
    <submittedName>
        <fullName evidence="1">Uncharacterized protein</fullName>
    </submittedName>
</protein>
<reference evidence="1 2" key="1">
    <citation type="submission" date="2023-10" db="EMBL/GenBank/DDBJ databases">
        <title>Draft genome sequence of Xylaria bambusicola isolate GMP-LS, the root and basal stem rot pathogen of sugarcane in Indonesia.</title>
        <authorList>
            <person name="Selvaraj P."/>
            <person name="Muralishankar V."/>
            <person name="Muruganantham S."/>
            <person name="Sp S."/>
            <person name="Haryani S."/>
            <person name="Lau K.J.X."/>
            <person name="Naqvi N.I."/>
        </authorList>
    </citation>
    <scope>NUCLEOTIDE SEQUENCE [LARGE SCALE GENOMIC DNA]</scope>
    <source>
        <strain evidence="1">GMP-LS</strain>
    </source>
</reference>
<dbReference type="EMBL" id="JAWHQM010000006">
    <property type="protein sequence ID" value="KAK5627862.1"/>
    <property type="molecule type" value="Genomic_DNA"/>
</dbReference>
<dbReference type="Proteomes" id="UP001305414">
    <property type="component" value="Unassembled WGS sequence"/>
</dbReference>
<keyword evidence="2" id="KW-1185">Reference proteome</keyword>